<dbReference type="EMBL" id="JBHSPF010000015">
    <property type="protein sequence ID" value="MFC5627783.1"/>
    <property type="molecule type" value="Genomic_DNA"/>
</dbReference>
<sequence length="189" mass="21852">MRIAIVGVILVGMLGWAFWNTYNEQKTEEMMREMEMVDSGVELEERDVSNMPQVGEQAPPFTLRTLSGEEISLSDFKGEKIFLNFWASWCPPCRAEMPDMQTLYKEDDVIVLAINLFETEPNIEQVERFVEDFELTFPILIDEESNVADKYGVQPIPMSYLIDSEGTIQYISLGPMTYDMMMNEMNQIE</sequence>
<dbReference type="Gene3D" id="3.40.30.10">
    <property type="entry name" value="Glutaredoxin"/>
    <property type="match status" value="1"/>
</dbReference>
<dbReference type="CDD" id="cd02966">
    <property type="entry name" value="TlpA_like_family"/>
    <property type="match status" value="1"/>
</dbReference>
<evidence type="ECO:0000313" key="4">
    <source>
        <dbReference type="Proteomes" id="UP001596143"/>
    </source>
</evidence>
<evidence type="ECO:0000259" key="2">
    <source>
        <dbReference type="PROSITE" id="PS51352"/>
    </source>
</evidence>
<dbReference type="Pfam" id="PF00578">
    <property type="entry name" value="AhpC-TSA"/>
    <property type="match status" value="1"/>
</dbReference>
<feature type="domain" description="Thioredoxin" evidence="2">
    <location>
        <begin position="52"/>
        <end position="189"/>
    </location>
</feature>
<dbReference type="PROSITE" id="PS51352">
    <property type="entry name" value="THIOREDOXIN_2"/>
    <property type="match status" value="1"/>
</dbReference>
<evidence type="ECO:0000256" key="1">
    <source>
        <dbReference type="ARBA" id="ARBA00023157"/>
    </source>
</evidence>
<dbReference type="PROSITE" id="PS00194">
    <property type="entry name" value="THIOREDOXIN_1"/>
    <property type="match status" value="1"/>
</dbReference>
<dbReference type="InterPro" id="IPR036249">
    <property type="entry name" value="Thioredoxin-like_sf"/>
</dbReference>
<dbReference type="RefSeq" id="WP_270896387.1">
    <property type="nucleotide sequence ID" value="NZ_JBHSPF010000015.1"/>
</dbReference>
<name>A0ABW0U3S5_9BACI</name>
<dbReference type="InterPro" id="IPR013766">
    <property type="entry name" value="Thioredoxin_domain"/>
</dbReference>
<dbReference type="SUPFAM" id="SSF52833">
    <property type="entry name" value="Thioredoxin-like"/>
    <property type="match status" value="1"/>
</dbReference>
<proteinExistence type="predicted"/>
<dbReference type="Proteomes" id="UP001596143">
    <property type="component" value="Unassembled WGS sequence"/>
</dbReference>
<protein>
    <submittedName>
        <fullName evidence="3">Redoxin domain-containing protein</fullName>
    </submittedName>
</protein>
<dbReference type="InterPro" id="IPR050553">
    <property type="entry name" value="Thioredoxin_ResA/DsbE_sf"/>
</dbReference>
<keyword evidence="4" id="KW-1185">Reference proteome</keyword>
<dbReference type="PANTHER" id="PTHR42852">
    <property type="entry name" value="THIOL:DISULFIDE INTERCHANGE PROTEIN DSBE"/>
    <property type="match status" value="1"/>
</dbReference>
<accession>A0ABW0U3S5</accession>
<organism evidence="3 4">
    <name type="scientific">Aliibacillus thermotolerans</name>
    <dbReference type="NCBI Taxonomy" id="1834418"/>
    <lineage>
        <taxon>Bacteria</taxon>
        <taxon>Bacillati</taxon>
        <taxon>Bacillota</taxon>
        <taxon>Bacilli</taxon>
        <taxon>Bacillales</taxon>
        <taxon>Bacillaceae</taxon>
        <taxon>Aliibacillus</taxon>
    </lineage>
</organism>
<keyword evidence="1" id="KW-1015">Disulfide bond</keyword>
<reference evidence="4" key="1">
    <citation type="journal article" date="2019" name="Int. J. Syst. Evol. Microbiol.">
        <title>The Global Catalogue of Microorganisms (GCM) 10K type strain sequencing project: providing services to taxonomists for standard genome sequencing and annotation.</title>
        <authorList>
            <consortium name="The Broad Institute Genomics Platform"/>
            <consortium name="The Broad Institute Genome Sequencing Center for Infectious Disease"/>
            <person name="Wu L."/>
            <person name="Ma J."/>
        </authorList>
    </citation>
    <scope>NUCLEOTIDE SEQUENCE [LARGE SCALE GENOMIC DNA]</scope>
    <source>
        <strain evidence="4">CGMCC 1.15790</strain>
    </source>
</reference>
<comment type="caution">
    <text evidence="3">The sequence shown here is derived from an EMBL/GenBank/DDBJ whole genome shotgun (WGS) entry which is preliminary data.</text>
</comment>
<evidence type="ECO:0000313" key="3">
    <source>
        <dbReference type="EMBL" id="MFC5627783.1"/>
    </source>
</evidence>
<dbReference type="InterPro" id="IPR000866">
    <property type="entry name" value="AhpC/TSA"/>
</dbReference>
<gene>
    <name evidence="3" type="ORF">ACFPTR_02605</name>
</gene>
<dbReference type="InterPro" id="IPR017937">
    <property type="entry name" value="Thioredoxin_CS"/>
</dbReference>
<dbReference type="PANTHER" id="PTHR42852:SF1">
    <property type="entry name" value="THIOREDOXIN-LIKE PROTEIN YNEN"/>
    <property type="match status" value="1"/>
</dbReference>